<comment type="similarity">
    <text evidence="2">Belongs to the Cold-regulated 413 protein family.</text>
</comment>
<dbReference type="GO" id="GO:0016020">
    <property type="term" value="C:membrane"/>
    <property type="evidence" value="ECO:0007669"/>
    <property type="project" value="UniProtKB-SubCell"/>
</dbReference>
<keyword evidence="3 6" id="KW-0812">Transmembrane</keyword>
<protein>
    <submittedName>
        <fullName evidence="7">Uncharacterized protein</fullName>
    </submittedName>
</protein>
<evidence type="ECO:0000256" key="6">
    <source>
        <dbReference type="SAM" id="Phobius"/>
    </source>
</evidence>
<evidence type="ECO:0000256" key="4">
    <source>
        <dbReference type="ARBA" id="ARBA00022989"/>
    </source>
</evidence>
<reference evidence="7" key="1">
    <citation type="journal article" date="2022" name="Cell">
        <title>Repeat-based holocentromeres influence genome architecture and karyotype evolution.</title>
        <authorList>
            <person name="Hofstatter P.G."/>
            <person name="Thangavel G."/>
            <person name="Lux T."/>
            <person name="Neumann P."/>
            <person name="Vondrak T."/>
            <person name="Novak P."/>
            <person name="Zhang M."/>
            <person name="Costa L."/>
            <person name="Castellani M."/>
            <person name="Scott A."/>
            <person name="Toegelov H."/>
            <person name="Fuchs J."/>
            <person name="Mata-Sucre Y."/>
            <person name="Dias Y."/>
            <person name="Vanzela A.L.L."/>
            <person name="Huettel B."/>
            <person name="Almeida C.C.S."/>
            <person name="Simkova H."/>
            <person name="Souza G."/>
            <person name="Pedrosa-Harand A."/>
            <person name="Macas J."/>
            <person name="Mayer K.F.X."/>
            <person name="Houben A."/>
            <person name="Marques A."/>
        </authorList>
    </citation>
    <scope>NUCLEOTIDE SEQUENCE</scope>
    <source>
        <strain evidence="7">RhyBre1mFocal</strain>
    </source>
</reference>
<comment type="subcellular location">
    <subcellularLocation>
        <location evidence="1">Membrane</location>
        <topology evidence="1">Multi-pass membrane protein</topology>
    </subcellularLocation>
</comment>
<feature type="transmembrane region" description="Helical" evidence="6">
    <location>
        <begin position="38"/>
        <end position="65"/>
    </location>
</feature>
<gene>
    <name evidence="7" type="ORF">LUZ63_001459</name>
</gene>
<keyword evidence="4 6" id="KW-1133">Transmembrane helix</keyword>
<sequence>MGRTEKYIAMATDMSNSELIGSDLNELGSAARKLANHAFYLTGGLSLGFGTVLLQSLATIAGIYLVVLSNTKLRTKMFTALLVPYIFCSIPNLPFAILSAEPGHYIAFVLTTIRFFFPQHSPEWSEFPNALGLLVVIAPNFIAHTIREGIVGVIICLVIGCYLLQEHVRASGGFRNSFAKPQGIYNGLGLILLVLYPIWGVIVFFL</sequence>
<accession>A0A9Q0CWX4</accession>
<dbReference type="Pfam" id="PF05562">
    <property type="entry name" value="WCOR413"/>
    <property type="match status" value="1"/>
</dbReference>
<evidence type="ECO:0000256" key="2">
    <source>
        <dbReference type="ARBA" id="ARBA00005852"/>
    </source>
</evidence>
<dbReference type="AlphaFoldDB" id="A0A9Q0CWX4"/>
<keyword evidence="5 6" id="KW-0472">Membrane</keyword>
<dbReference type="InterPro" id="IPR008892">
    <property type="entry name" value="COR413"/>
</dbReference>
<dbReference type="Proteomes" id="UP001151287">
    <property type="component" value="Unassembled WGS sequence"/>
</dbReference>
<feature type="transmembrane region" description="Helical" evidence="6">
    <location>
        <begin position="77"/>
        <end position="98"/>
    </location>
</feature>
<evidence type="ECO:0000313" key="8">
    <source>
        <dbReference type="Proteomes" id="UP001151287"/>
    </source>
</evidence>
<feature type="transmembrane region" description="Helical" evidence="6">
    <location>
        <begin position="141"/>
        <end position="164"/>
    </location>
</feature>
<organism evidence="7 8">
    <name type="scientific">Rhynchospora breviuscula</name>
    <dbReference type="NCBI Taxonomy" id="2022672"/>
    <lineage>
        <taxon>Eukaryota</taxon>
        <taxon>Viridiplantae</taxon>
        <taxon>Streptophyta</taxon>
        <taxon>Embryophyta</taxon>
        <taxon>Tracheophyta</taxon>
        <taxon>Spermatophyta</taxon>
        <taxon>Magnoliopsida</taxon>
        <taxon>Liliopsida</taxon>
        <taxon>Poales</taxon>
        <taxon>Cyperaceae</taxon>
        <taxon>Cyperoideae</taxon>
        <taxon>Rhynchosporeae</taxon>
        <taxon>Rhynchospora</taxon>
    </lineage>
</organism>
<evidence type="ECO:0000256" key="3">
    <source>
        <dbReference type="ARBA" id="ARBA00022692"/>
    </source>
</evidence>
<keyword evidence="8" id="KW-1185">Reference proteome</keyword>
<proteinExistence type="inferred from homology"/>
<name>A0A9Q0CWX4_9POAL</name>
<evidence type="ECO:0000256" key="1">
    <source>
        <dbReference type="ARBA" id="ARBA00004141"/>
    </source>
</evidence>
<comment type="caution">
    <text evidence="7">The sequence shown here is derived from an EMBL/GenBank/DDBJ whole genome shotgun (WGS) entry which is preliminary data.</text>
</comment>
<evidence type="ECO:0000256" key="5">
    <source>
        <dbReference type="ARBA" id="ARBA00023136"/>
    </source>
</evidence>
<feature type="transmembrane region" description="Helical" evidence="6">
    <location>
        <begin position="184"/>
        <end position="205"/>
    </location>
</feature>
<dbReference type="PANTHER" id="PTHR33596">
    <property type="entry name" value="COLD-REGULATED 413 PLASMA MEMBRANE PROTEIN 2"/>
    <property type="match status" value="1"/>
</dbReference>
<dbReference type="EMBL" id="JAMQYH010000001">
    <property type="protein sequence ID" value="KAJ1701680.1"/>
    <property type="molecule type" value="Genomic_DNA"/>
</dbReference>
<dbReference type="PANTHER" id="PTHR33596:SF23">
    <property type="entry name" value="COLD-REGULATED 413 PLASMA MEMBRANE PROTEIN 2"/>
    <property type="match status" value="1"/>
</dbReference>
<dbReference type="OrthoDB" id="1887731at2759"/>
<evidence type="ECO:0000313" key="7">
    <source>
        <dbReference type="EMBL" id="KAJ1701680.1"/>
    </source>
</evidence>